<protein>
    <submittedName>
        <fullName evidence="2">Uncharacterized protein</fullName>
    </submittedName>
</protein>
<keyword evidence="1" id="KW-0812">Transmembrane</keyword>
<dbReference type="AlphaFoldDB" id="E6U277"/>
<keyword evidence="1" id="KW-1133">Transmembrane helix</keyword>
<name>E6U277_EVAC2</name>
<feature type="transmembrane region" description="Helical" evidence="1">
    <location>
        <begin position="89"/>
        <end position="108"/>
    </location>
</feature>
<evidence type="ECO:0000313" key="3">
    <source>
        <dbReference type="Proteomes" id="UP000001401"/>
    </source>
</evidence>
<keyword evidence="3" id="KW-1185">Reference proteome</keyword>
<feature type="transmembrane region" description="Helical" evidence="1">
    <location>
        <begin position="65"/>
        <end position="83"/>
    </location>
</feature>
<gene>
    <name evidence="2" type="ordered locus">Bcell_2195</name>
</gene>
<proteinExistence type="predicted"/>
<organism evidence="2 3">
    <name type="scientific">Evansella cellulosilytica (strain ATCC 21833 / DSM 2522 / FERM P-1141 / JCM 9156 / N-4)</name>
    <name type="common">Bacillus cellulosilyticus</name>
    <dbReference type="NCBI Taxonomy" id="649639"/>
    <lineage>
        <taxon>Bacteria</taxon>
        <taxon>Bacillati</taxon>
        <taxon>Bacillota</taxon>
        <taxon>Bacilli</taxon>
        <taxon>Bacillales</taxon>
        <taxon>Bacillaceae</taxon>
        <taxon>Evansella</taxon>
    </lineage>
</organism>
<dbReference type="STRING" id="649639.Bcell_2195"/>
<evidence type="ECO:0000256" key="1">
    <source>
        <dbReference type="SAM" id="Phobius"/>
    </source>
</evidence>
<dbReference type="KEGG" id="bco:Bcell_2195"/>
<feature type="transmembrane region" description="Helical" evidence="1">
    <location>
        <begin position="27"/>
        <end position="44"/>
    </location>
</feature>
<dbReference type="eggNOG" id="ENOG50334A4">
    <property type="taxonomic scope" value="Bacteria"/>
</dbReference>
<dbReference type="HOGENOM" id="CLU_111598_0_0_9"/>
<keyword evidence="1" id="KW-0472">Membrane</keyword>
<reference evidence="2 3" key="1">
    <citation type="submission" date="2010-12" db="EMBL/GenBank/DDBJ databases">
        <title>Complete sequence of Bacillus cellulosilyticus DSM 2522.</title>
        <authorList>
            <consortium name="US DOE Joint Genome Institute"/>
            <person name="Lucas S."/>
            <person name="Copeland A."/>
            <person name="Lapidus A."/>
            <person name="Cheng J.-F."/>
            <person name="Bruce D."/>
            <person name="Goodwin L."/>
            <person name="Pitluck S."/>
            <person name="Chertkov O."/>
            <person name="Detter J.C."/>
            <person name="Han C."/>
            <person name="Tapia R."/>
            <person name="Land M."/>
            <person name="Hauser L."/>
            <person name="Jeffries C."/>
            <person name="Kyrpides N."/>
            <person name="Ivanova N."/>
            <person name="Mikhailova N."/>
            <person name="Brumm P."/>
            <person name="Mead D."/>
            <person name="Woyke T."/>
        </authorList>
    </citation>
    <scope>NUCLEOTIDE SEQUENCE [LARGE SCALE GENOMIC DNA]</scope>
    <source>
        <strain evidence="3">ATCC 21833 / DSM 2522 / FERM P-1141 / JCM 9156 / N-4</strain>
    </source>
</reference>
<feature type="transmembrane region" description="Helical" evidence="1">
    <location>
        <begin position="144"/>
        <end position="165"/>
    </location>
</feature>
<sequence>MKHVVMIFILFILNLRIKTLYKFKSNLPTLLYGVFVNFIYYILCNHHLLWEFTSPQLKVKTLRKMHIFLSTPMIILLFLTNMPKKMSMRILHVMKFTIASTIFEWFALRKLNMIVFQHGWTILWSGIVYLKMFVYCYLFTKNRIITGFFSIMSVCFFLFQFRVPLNVNDIGRNIRHVSDQLK</sequence>
<dbReference type="EMBL" id="CP002394">
    <property type="protein sequence ID" value="ADU30455.1"/>
    <property type="molecule type" value="Genomic_DNA"/>
</dbReference>
<accession>E6U277</accession>
<feature type="transmembrane region" description="Helical" evidence="1">
    <location>
        <begin position="120"/>
        <end position="138"/>
    </location>
</feature>
<dbReference type="Proteomes" id="UP000001401">
    <property type="component" value="Chromosome"/>
</dbReference>
<evidence type="ECO:0000313" key="2">
    <source>
        <dbReference type="EMBL" id="ADU30455.1"/>
    </source>
</evidence>